<gene>
    <name evidence="1" type="ORF">BPAG_LOCUS576</name>
</gene>
<reference evidence="3" key="1">
    <citation type="submission" date="2017-02" db="UniProtKB">
        <authorList>
            <consortium name="WormBaseParasite"/>
        </authorList>
    </citation>
    <scope>IDENTIFICATION</scope>
</reference>
<proteinExistence type="predicted"/>
<dbReference type="WBParaSite" id="BPAG_0000057501-mRNA-1">
    <property type="protein sequence ID" value="BPAG_0000057501-mRNA-1"/>
    <property type="gene ID" value="BPAG_0000057501"/>
</dbReference>
<name>A0A0N4SXZ4_BRUPA</name>
<evidence type="ECO:0000313" key="2">
    <source>
        <dbReference type="Proteomes" id="UP000278627"/>
    </source>
</evidence>
<protein>
    <submittedName>
        <fullName evidence="3">Transposase</fullName>
    </submittedName>
</protein>
<dbReference type="Proteomes" id="UP000278627">
    <property type="component" value="Unassembled WGS sequence"/>
</dbReference>
<reference evidence="1 2" key="2">
    <citation type="submission" date="2018-11" db="EMBL/GenBank/DDBJ databases">
        <authorList>
            <consortium name="Pathogen Informatics"/>
        </authorList>
    </citation>
    <scope>NUCLEOTIDE SEQUENCE [LARGE SCALE GENOMIC DNA]</scope>
</reference>
<sequence>MTTPGLVQSQRQIVKKEFRELQGEQKAITSIMCLINSNVLLRRILNQFDDCNLKNPSIECDSGHLK</sequence>
<dbReference type="EMBL" id="UZAD01000028">
    <property type="protein sequence ID" value="VDN81762.1"/>
    <property type="molecule type" value="Genomic_DNA"/>
</dbReference>
<evidence type="ECO:0000313" key="3">
    <source>
        <dbReference type="WBParaSite" id="BPAG_0000057501-mRNA-1"/>
    </source>
</evidence>
<accession>A0A0N4SXZ4</accession>
<dbReference type="AlphaFoldDB" id="A0A0N4SXZ4"/>
<organism evidence="3">
    <name type="scientific">Brugia pahangi</name>
    <name type="common">Filarial nematode worm</name>
    <dbReference type="NCBI Taxonomy" id="6280"/>
    <lineage>
        <taxon>Eukaryota</taxon>
        <taxon>Metazoa</taxon>
        <taxon>Ecdysozoa</taxon>
        <taxon>Nematoda</taxon>
        <taxon>Chromadorea</taxon>
        <taxon>Rhabditida</taxon>
        <taxon>Spirurina</taxon>
        <taxon>Spiruromorpha</taxon>
        <taxon>Filarioidea</taxon>
        <taxon>Onchocercidae</taxon>
        <taxon>Brugia</taxon>
    </lineage>
</organism>
<evidence type="ECO:0000313" key="1">
    <source>
        <dbReference type="EMBL" id="VDN81762.1"/>
    </source>
</evidence>
<keyword evidence="2" id="KW-1185">Reference proteome</keyword>